<feature type="domain" description="SAP" evidence="2">
    <location>
        <begin position="13"/>
        <end position="47"/>
    </location>
</feature>
<evidence type="ECO:0000313" key="4">
    <source>
        <dbReference type="Proteomes" id="UP001201163"/>
    </source>
</evidence>
<feature type="compositionally biased region" description="Gly residues" evidence="1">
    <location>
        <begin position="111"/>
        <end position="123"/>
    </location>
</feature>
<comment type="caution">
    <text evidence="3">The sequence shown here is derived from an EMBL/GenBank/DDBJ whole genome shotgun (WGS) entry which is preliminary data.</text>
</comment>
<proteinExistence type="predicted"/>
<evidence type="ECO:0000259" key="2">
    <source>
        <dbReference type="PROSITE" id="PS50800"/>
    </source>
</evidence>
<feature type="compositionally biased region" description="Basic and acidic residues" evidence="1">
    <location>
        <begin position="80"/>
        <end position="89"/>
    </location>
</feature>
<accession>A0AAD4QA77</accession>
<evidence type="ECO:0000313" key="3">
    <source>
        <dbReference type="EMBL" id="KAH8990360.1"/>
    </source>
</evidence>
<gene>
    <name evidence="3" type="ORF">EDB92DRAFT_1946696</name>
</gene>
<name>A0AAD4QA77_9AGAM</name>
<protein>
    <recommendedName>
        <fullName evidence="2">SAP domain-containing protein</fullName>
    </recommendedName>
</protein>
<dbReference type="PROSITE" id="PS50800">
    <property type="entry name" value="SAP"/>
    <property type="match status" value="1"/>
</dbReference>
<dbReference type="SUPFAM" id="SSF68906">
    <property type="entry name" value="SAP domain"/>
    <property type="match status" value="1"/>
</dbReference>
<dbReference type="SMART" id="SM00513">
    <property type="entry name" value="SAP"/>
    <property type="match status" value="1"/>
</dbReference>
<reference evidence="3" key="1">
    <citation type="submission" date="2022-01" db="EMBL/GenBank/DDBJ databases">
        <title>Comparative genomics reveals a dynamic genome evolution in the ectomycorrhizal milk-cap (Lactarius) mushrooms.</title>
        <authorList>
            <consortium name="DOE Joint Genome Institute"/>
            <person name="Lebreton A."/>
            <person name="Tang N."/>
            <person name="Kuo A."/>
            <person name="LaButti K."/>
            <person name="Drula E."/>
            <person name="Barry K."/>
            <person name="Clum A."/>
            <person name="Lipzen A."/>
            <person name="Mousain D."/>
            <person name="Ng V."/>
            <person name="Wang R."/>
            <person name="Wang X."/>
            <person name="Dai Y."/>
            <person name="Henrissat B."/>
            <person name="Grigoriev I.V."/>
            <person name="Guerin-Laguette A."/>
            <person name="Yu F."/>
            <person name="Martin F.M."/>
        </authorList>
    </citation>
    <scope>NUCLEOTIDE SEQUENCE</scope>
    <source>
        <strain evidence="3">QP</strain>
    </source>
</reference>
<dbReference type="InterPro" id="IPR036361">
    <property type="entry name" value="SAP_dom_sf"/>
</dbReference>
<sequence length="236" mass="25413">MGTTPFADPTLLSSKRSVAQLKDACRTRGLKVGGNKGALIARLNEHDVSSSGASLAPQSDRERVLCPELAERGARELEESFKSAARGEDGGEDNGNGGSDDNDSDNDNDGGGDGGGSEDGGGIPAAMDTTPVSSAKAWIDNYILQARRKSGRQTEKSVLSLWKQWVPSAITAGVIRDVIIDADHSMAYLKYAATRQLLTTMGQDQHNVVQQYVQLTGMEFSPLSRLRDYRVERVRK</sequence>
<evidence type="ECO:0000256" key="1">
    <source>
        <dbReference type="SAM" id="MobiDB-lite"/>
    </source>
</evidence>
<feature type="region of interest" description="Disordered" evidence="1">
    <location>
        <begin position="80"/>
        <end position="129"/>
    </location>
</feature>
<feature type="region of interest" description="Disordered" evidence="1">
    <location>
        <begin position="43"/>
        <end position="64"/>
    </location>
</feature>
<dbReference type="EMBL" id="JAKELL010000031">
    <property type="protein sequence ID" value="KAH8990360.1"/>
    <property type="molecule type" value="Genomic_DNA"/>
</dbReference>
<keyword evidence="4" id="KW-1185">Reference proteome</keyword>
<dbReference type="Pfam" id="PF02037">
    <property type="entry name" value="SAP"/>
    <property type="match status" value="1"/>
</dbReference>
<dbReference type="Proteomes" id="UP001201163">
    <property type="component" value="Unassembled WGS sequence"/>
</dbReference>
<feature type="compositionally biased region" description="Acidic residues" evidence="1">
    <location>
        <begin position="100"/>
        <end position="110"/>
    </location>
</feature>
<dbReference type="InterPro" id="IPR003034">
    <property type="entry name" value="SAP_dom"/>
</dbReference>
<organism evidence="3 4">
    <name type="scientific">Lactarius akahatsu</name>
    <dbReference type="NCBI Taxonomy" id="416441"/>
    <lineage>
        <taxon>Eukaryota</taxon>
        <taxon>Fungi</taxon>
        <taxon>Dikarya</taxon>
        <taxon>Basidiomycota</taxon>
        <taxon>Agaricomycotina</taxon>
        <taxon>Agaricomycetes</taxon>
        <taxon>Russulales</taxon>
        <taxon>Russulaceae</taxon>
        <taxon>Lactarius</taxon>
    </lineage>
</organism>
<dbReference type="Gene3D" id="1.10.720.30">
    <property type="entry name" value="SAP domain"/>
    <property type="match status" value="1"/>
</dbReference>
<dbReference type="AlphaFoldDB" id="A0AAD4QA77"/>